<accession>A0A645ISG6</accession>
<organism evidence="1">
    <name type="scientific">bioreactor metagenome</name>
    <dbReference type="NCBI Taxonomy" id="1076179"/>
    <lineage>
        <taxon>unclassified sequences</taxon>
        <taxon>metagenomes</taxon>
        <taxon>ecological metagenomes</taxon>
    </lineage>
</organism>
<sequence>MGFFVRGLIPFLALLSDTENVPNPTNTTLPPAFTSAEIVSSVASNAFFASTLLRPDCSAIALISSDLFIRKRK</sequence>
<dbReference type="EMBL" id="VSSQ01121885">
    <property type="protein sequence ID" value="MPN54056.1"/>
    <property type="molecule type" value="Genomic_DNA"/>
</dbReference>
<protein>
    <submittedName>
        <fullName evidence="1">Uncharacterized protein</fullName>
    </submittedName>
</protein>
<proteinExistence type="predicted"/>
<evidence type="ECO:0000313" key="1">
    <source>
        <dbReference type="EMBL" id="MPN54056.1"/>
    </source>
</evidence>
<gene>
    <name evidence="1" type="ORF">SDC9_201725</name>
</gene>
<comment type="caution">
    <text evidence="1">The sequence shown here is derived from an EMBL/GenBank/DDBJ whole genome shotgun (WGS) entry which is preliminary data.</text>
</comment>
<dbReference type="AlphaFoldDB" id="A0A645ISG6"/>
<name>A0A645ISG6_9ZZZZ</name>
<reference evidence="1" key="1">
    <citation type="submission" date="2019-08" db="EMBL/GenBank/DDBJ databases">
        <authorList>
            <person name="Kucharzyk K."/>
            <person name="Murdoch R.W."/>
            <person name="Higgins S."/>
            <person name="Loffler F."/>
        </authorList>
    </citation>
    <scope>NUCLEOTIDE SEQUENCE</scope>
</reference>